<dbReference type="GO" id="GO:0016787">
    <property type="term" value="F:hydrolase activity"/>
    <property type="evidence" value="ECO:0007669"/>
    <property type="project" value="UniProtKB-KW"/>
</dbReference>
<dbReference type="GO" id="GO:0005975">
    <property type="term" value="P:carbohydrate metabolic process"/>
    <property type="evidence" value="ECO:0007669"/>
    <property type="project" value="InterPro"/>
</dbReference>
<evidence type="ECO:0000313" key="1">
    <source>
        <dbReference type="EMBL" id="ANY75147.1"/>
    </source>
</evidence>
<dbReference type="InterPro" id="IPR008928">
    <property type="entry name" value="6-hairpin_glycosidase_sf"/>
</dbReference>
<gene>
    <name evidence="1" type="ORF">BBD41_22655</name>
</gene>
<dbReference type="PANTHER" id="PTHR47791">
    <property type="entry name" value="MEIOTICALLY UP-REGULATED GENE 191 PROTEIN"/>
    <property type="match status" value="1"/>
</dbReference>
<dbReference type="KEGG" id="pib:BBD41_22655"/>
<dbReference type="PIRSF" id="PIRSF021505">
    <property type="entry name" value="O_gly_hdrol"/>
    <property type="match status" value="1"/>
</dbReference>
<dbReference type="SUPFAM" id="SSF48208">
    <property type="entry name" value="Six-hairpin glycosidases"/>
    <property type="match status" value="1"/>
</dbReference>
<name>A0A1B2E5G9_9BACL</name>
<protein>
    <submittedName>
        <fullName evidence="1">Glycosyl hydrolase</fullName>
    </submittedName>
</protein>
<organism evidence="1">
    <name type="scientific">Paenibacillus ihbetae</name>
    <dbReference type="NCBI Taxonomy" id="1870820"/>
    <lineage>
        <taxon>Bacteria</taxon>
        <taxon>Bacillati</taxon>
        <taxon>Bacillota</taxon>
        <taxon>Bacilli</taxon>
        <taxon>Bacillales</taxon>
        <taxon>Paenibacillaceae</taxon>
        <taxon>Paenibacillus</taxon>
    </lineage>
</organism>
<dbReference type="AlphaFoldDB" id="A0A1B2E5G9"/>
<dbReference type="InterPro" id="IPR053169">
    <property type="entry name" value="MUG_Protein"/>
</dbReference>
<dbReference type="PANTHER" id="PTHR47791:SF3">
    <property type="entry name" value="MEIOTICALLY UP-REGULATED GENE 191 PROTEIN"/>
    <property type="match status" value="1"/>
</dbReference>
<dbReference type="Pfam" id="PF03663">
    <property type="entry name" value="Glyco_hydro_76"/>
    <property type="match status" value="1"/>
</dbReference>
<reference evidence="1" key="1">
    <citation type="submission" date="2016-08" db="EMBL/GenBank/DDBJ databases">
        <title>Complete Genome Seqeunce of Paenibacillus sp. nov. IHBB 9852 from high altitute lake of Indian trans-Himalayas.</title>
        <authorList>
            <person name="Kiran S."/>
            <person name="Swarnkar M.K."/>
            <person name="Rana A."/>
            <person name="Tewari R."/>
            <person name="Gulati A."/>
        </authorList>
    </citation>
    <scope>NUCLEOTIDE SEQUENCE [LARGE SCALE GENOMIC DNA]</scope>
    <source>
        <strain evidence="1">IHBB 9852</strain>
    </source>
</reference>
<proteinExistence type="predicted"/>
<dbReference type="EMBL" id="CP016809">
    <property type="protein sequence ID" value="ANY75147.1"/>
    <property type="molecule type" value="Genomic_DNA"/>
</dbReference>
<accession>A0A1B2E5G9</accession>
<dbReference type="InterPro" id="IPR014512">
    <property type="entry name" value="O_gly_hydro"/>
</dbReference>
<keyword evidence="1" id="KW-0378">Hydrolase</keyword>
<sequence>MNAAMTEVWQERADRVQRALDKRFWNESIRMYNIETPCEGGKCNDIFHYWWMAHAVDVLVDGLERTGDQRYAERLRNFHEGILARNGGVWPNELYDDMEWMALAWLRAYQATGEPKYKAAVQTLWEDIKTGWNEQMGGGIAWQKSQLDYKNTPANAPAAILAMRLYTEFGNPDDLAWARRIYEWQEANLVDPETGLVWDGMNRTGDGAIDKDWRFTYCQGVFIGAAVELYRESGQPAYLEPAMRTFRVVQSEFTAPGTGLLPDEGGGDAGLFKGILVRYLAALARSAPEARDVAAFIAAQAEAAWRSQDDAEELPLFSTDWGRRPEPDETVQLSAQLSGAMLLEAAAMRMPGLQG</sequence>
<dbReference type="InterPro" id="IPR005198">
    <property type="entry name" value="Glyco_hydro_76"/>
</dbReference>
<dbReference type="RefSeq" id="WP_099478813.1">
    <property type="nucleotide sequence ID" value="NZ_CP016809.1"/>
</dbReference>
<dbReference type="Gene3D" id="1.50.10.20">
    <property type="match status" value="1"/>
</dbReference>